<evidence type="ECO:0000313" key="1">
    <source>
        <dbReference type="EMBL" id="GAH82949.1"/>
    </source>
</evidence>
<dbReference type="AlphaFoldDB" id="X1JXH1"/>
<sequence>MVTNVYRIAGKAEDVVHPSRPGEEEVRLNCHAIPVSAGDLKYRLPT</sequence>
<feature type="non-terminal residue" evidence="1">
    <location>
        <position position="46"/>
    </location>
</feature>
<reference evidence="1" key="1">
    <citation type="journal article" date="2014" name="Front. Microbiol.">
        <title>High frequency of phylogenetically diverse reductive dehalogenase-homologous genes in deep subseafloor sedimentary metagenomes.</title>
        <authorList>
            <person name="Kawai M."/>
            <person name="Futagami T."/>
            <person name="Toyoda A."/>
            <person name="Takaki Y."/>
            <person name="Nishi S."/>
            <person name="Hori S."/>
            <person name="Arai W."/>
            <person name="Tsubouchi T."/>
            <person name="Morono Y."/>
            <person name="Uchiyama I."/>
            <person name="Ito T."/>
            <person name="Fujiyama A."/>
            <person name="Inagaki F."/>
            <person name="Takami H."/>
        </authorList>
    </citation>
    <scope>NUCLEOTIDE SEQUENCE</scope>
    <source>
        <strain evidence="1">Expedition CK06-06</strain>
    </source>
</reference>
<gene>
    <name evidence="1" type="ORF">S03H2_61360</name>
</gene>
<name>X1JXH1_9ZZZZ</name>
<comment type="caution">
    <text evidence="1">The sequence shown here is derived from an EMBL/GenBank/DDBJ whole genome shotgun (WGS) entry which is preliminary data.</text>
</comment>
<organism evidence="1">
    <name type="scientific">marine sediment metagenome</name>
    <dbReference type="NCBI Taxonomy" id="412755"/>
    <lineage>
        <taxon>unclassified sequences</taxon>
        <taxon>metagenomes</taxon>
        <taxon>ecological metagenomes</taxon>
    </lineage>
</organism>
<proteinExistence type="predicted"/>
<protein>
    <submittedName>
        <fullName evidence="1">Uncharacterized protein</fullName>
    </submittedName>
</protein>
<accession>X1JXH1</accession>
<dbReference type="EMBL" id="BARU01039607">
    <property type="protein sequence ID" value="GAH82949.1"/>
    <property type="molecule type" value="Genomic_DNA"/>
</dbReference>